<name>A0A315YWE7_SEDFL</name>
<evidence type="ECO:0000313" key="2">
    <source>
        <dbReference type="Proteomes" id="UP000245535"/>
    </source>
</evidence>
<organism evidence="1 2">
    <name type="scientific">Sediminitomix flava</name>
    <dbReference type="NCBI Taxonomy" id="379075"/>
    <lineage>
        <taxon>Bacteria</taxon>
        <taxon>Pseudomonadati</taxon>
        <taxon>Bacteroidota</taxon>
        <taxon>Cytophagia</taxon>
        <taxon>Cytophagales</taxon>
        <taxon>Flammeovirgaceae</taxon>
        <taxon>Sediminitomix</taxon>
    </lineage>
</organism>
<accession>A0A315YWE7</accession>
<reference evidence="1 2" key="1">
    <citation type="submission" date="2018-03" db="EMBL/GenBank/DDBJ databases">
        <title>Genomic Encyclopedia of Archaeal and Bacterial Type Strains, Phase II (KMG-II): from individual species to whole genera.</title>
        <authorList>
            <person name="Goeker M."/>
        </authorList>
    </citation>
    <scope>NUCLEOTIDE SEQUENCE [LARGE SCALE GENOMIC DNA]</scope>
    <source>
        <strain evidence="1 2">DSM 28229</strain>
    </source>
</reference>
<dbReference type="SUPFAM" id="SSF55961">
    <property type="entry name" value="Bet v1-like"/>
    <property type="match status" value="1"/>
</dbReference>
<dbReference type="EMBL" id="QGDO01000011">
    <property type="protein sequence ID" value="PWJ34205.1"/>
    <property type="molecule type" value="Genomic_DNA"/>
</dbReference>
<evidence type="ECO:0008006" key="3">
    <source>
        <dbReference type="Google" id="ProtNLM"/>
    </source>
</evidence>
<dbReference type="AlphaFoldDB" id="A0A315YWE7"/>
<dbReference type="Proteomes" id="UP000245535">
    <property type="component" value="Unassembled WGS sequence"/>
</dbReference>
<evidence type="ECO:0000313" key="1">
    <source>
        <dbReference type="EMBL" id="PWJ34205.1"/>
    </source>
</evidence>
<sequence length="172" mass="19640">MKITKSIKIKASIEKVWQVWAVEFDKAGDWMSQVVHAVEKKEGQLALGSPMIGRVCTFSDKENAPYAEEDIKLFDKENYRLNIQVVPYNLPAPVVQNLLKSKLNKVSEEETEIVFEANIEIKTVGYFLYPILKGGLSKGLDEILEELKYYAEKGIVHPRKLKKLEKRSVKVA</sequence>
<dbReference type="RefSeq" id="WP_109623069.1">
    <property type="nucleotide sequence ID" value="NZ_QGDO01000011.1"/>
</dbReference>
<keyword evidence="2" id="KW-1185">Reference proteome</keyword>
<gene>
    <name evidence="1" type="ORF">BC781_111115</name>
</gene>
<protein>
    <recommendedName>
        <fullName evidence="3">Polyketide cyclase/dehydrase/lipid transport protein</fullName>
    </recommendedName>
</protein>
<proteinExistence type="predicted"/>
<dbReference type="InterPro" id="IPR023393">
    <property type="entry name" value="START-like_dom_sf"/>
</dbReference>
<dbReference type="OrthoDB" id="1462188at2"/>
<comment type="caution">
    <text evidence="1">The sequence shown here is derived from an EMBL/GenBank/DDBJ whole genome shotgun (WGS) entry which is preliminary data.</text>
</comment>
<dbReference type="Gene3D" id="3.30.530.20">
    <property type="match status" value="1"/>
</dbReference>